<comment type="caution">
    <text evidence="15">The sequence shown here is derived from an EMBL/GenBank/DDBJ whole genome shotgun (WGS) entry which is preliminary data.</text>
</comment>
<dbReference type="Pfam" id="PF00023">
    <property type="entry name" value="Ank"/>
    <property type="match status" value="1"/>
</dbReference>
<comment type="subcellular location">
    <subcellularLocation>
        <location evidence="1">Membrane</location>
        <topology evidence="1">Multi-pass membrane protein</topology>
    </subcellularLocation>
</comment>
<dbReference type="Pfam" id="PF12796">
    <property type="entry name" value="Ank_2"/>
    <property type="match status" value="1"/>
</dbReference>
<reference evidence="15" key="1">
    <citation type="submission" date="2021-03" db="EMBL/GenBank/DDBJ databases">
        <title>Chromosome level genome of the anhydrobiotic midge Polypedilum vanderplanki.</title>
        <authorList>
            <person name="Yoshida Y."/>
            <person name="Kikawada T."/>
            <person name="Gusev O."/>
        </authorList>
    </citation>
    <scope>NUCLEOTIDE SEQUENCE</scope>
    <source>
        <strain evidence="15">NIAS01</strain>
        <tissue evidence="15">Whole body or cell culture</tissue>
    </source>
</reference>
<feature type="transmembrane region" description="Helical" evidence="13">
    <location>
        <begin position="655"/>
        <end position="675"/>
    </location>
</feature>
<evidence type="ECO:0000256" key="9">
    <source>
        <dbReference type="ARBA" id="ARBA00023136"/>
    </source>
</evidence>
<keyword evidence="5" id="KW-0677">Repeat</keyword>
<evidence type="ECO:0000259" key="14">
    <source>
        <dbReference type="Pfam" id="PF00520"/>
    </source>
</evidence>
<dbReference type="SMART" id="SM00248">
    <property type="entry name" value="ANK"/>
    <property type="match status" value="7"/>
</dbReference>
<evidence type="ECO:0000256" key="4">
    <source>
        <dbReference type="ARBA" id="ARBA00022692"/>
    </source>
</evidence>
<protein>
    <recommendedName>
        <fullName evidence="14">Ion transport domain-containing protein</fullName>
    </recommendedName>
</protein>
<keyword evidence="4 13" id="KW-0812">Transmembrane</keyword>
<keyword evidence="16" id="KW-1185">Reference proteome</keyword>
<feature type="transmembrane region" description="Helical" evidence="13">
    <location>
        <begin position="612"/>
        <end position="634"/>
    </location>
</feature>
<accession>A0A9J6BR23</accession>
<keyword evidence="10" id="KW-0407">Ion channel</keyword>
<dbReference type="SUPFAM" id="SSF48403">
    <property type="entry name" value="Ankyrin repeat"/>
    <property type="match status" value="1"/>
</dbReference>
<keyword evidence="6 13" id="KW-1133">Transmembrane helix</keyword>
<evidence type="ECO:0000256" key="11">
    <source>
        <dbReference type="PROSITE-ProRule" id="PRU00023"/>
    </source>
</evidence>
<evidence type="ECO:0000256" key="1">
    <source>
        <dbReference type="ARBA" id="ARBA00004141"/>
    </source>
</evidence>
<dbReference type="EMBL" id="JADBJN010000003">
    <property type="protein sequence ID" value="KAG5672160.1"/>
    <property type="molecule type" value="Genomic_DNA"/>
</dbReference>
<dbReference type="InterPro" id="IPR005821">
    <property type="entry name" value="Ion_trans_dom"/>
</dbReference>
<keyword evidence="2" id="KW-0813">Transport</keyword>
<evidence type="ECO:0000313" key="16">
    <source>
        <dbReference type="Proteomes" id="UP001107558"/>
    </source>
</evidence>
<feature type="domain" description="Ion transport" evidence="14">
    <location>
        <begin position="519"/>
        <end position="768"/>
    </location>
</feature>
<keyword evidence="8" id="KW-0406">Ion transport</keyword>
<dbReference type="Gene3D" id="1.20.120.350">
    <property type="entry name" value="Voltage-gated potassium channels. Chain C"/>
    <property type="match status" value="1"/>
</dbReference>
<keyword evidence="9 13" id="KW-0472">Membrane</keyword>
<dbReference type="Gene3D" id="1.25.40.20">
    <property type="entry name" value="Ankyrin repeat-containing domain"/>
    <property type="match status" value="2"/>
</dbReference>
<dbReference type="PANTHER" id="PTHR47143:SF4">
    <property type="entry name" value="TRANSIENT RECEPTOR POTENTIAL CATION CHANNEL PROTEIN PAINLESS"/>
    <property type="match status" value="1"/>
</dbReference>
<gene>
    <name evidence="15" type="ORF">PVAND_002313</name>
</gene>
<keyword evidence="3" id="KW-0716">Sensory transduction</keyword>
<dbReference type="Pfam" id="PF00520">
    <property type="entry name" value="Ion_trans"/>
    <property type="match status" value="1"/>
</dbReference>
<dbReference type="InterPro" id="IPR002110">
    <property type="entry name" value="Ankyrin_rpt"/>
</dbReference>
<dbReference type="InterPro" id="IPR027359">
    <property type="entry name" value="Volt_channel_dom_sf"/>
</dbReference>
<evidence type="ECO:0000256" key="5">
    <source>
        <dbReference type="ARBA" id="ARBA00022737"/>
    </source>
</evidence>
<organism evidence="15 16">
    <name type="scientific">Polypedilum vanderplanki</name>
    <name type="common">Sleeping chironomid midge</name>
    <dbReference type="NCBI Taxonomy" id="319348"/>
    <lineage>
        <taxon>Eukaryota</taxon>
        <taxon>Metazoa</taxon>
        <taxon>Ecdysozoa</taxon>
        <taxon>Arthropoda</taxon>
        <taxon>Hexapoda</taxon>
        <taxon>Insecta</taxon>
        <taxon>Pterygota</taxon>
        <taxon>Neoptera</taxon>
        <taxon>Endopterygota</taxon>
        <taxon>Diptera</taxon>
        <taxon>Nematocera</taxon>
        <taxon>Chironomoidea</taxon>
        <taxon>Chironomidae</taxon>
        <taxon>Chironominae</taxon>
        <taxon>Polypedilum</taxon>
        <taxon>Polypedilum</taxon>
    </lineage>
</organism>
<evidence type="ECO:0000256" key="8">
    <source>
        <dbReference type="ARBA" id="ARBA00023065"/>
    </source>
</evidence>
<evidence type="ECO:0000313" key="15">
    <source>
        <dbReference type="EMBL" id="KAG5672160.1"/>
    </source>
</evidence>
<name>A0A9J6BR23_POLVA</name>
<sequence>MTTSSINISSCFENPQHALSSAFVRRKLNAFKHALQHLKANPNDIDYRTKIPLFHHILQTENCGEYVTLCIDYGADMYARDADGRYPLHYVVDSLSPDNLRAFLKRYDLDKINVKWGHRNALHLLLENLPKYDNEDTEECVKILVENGCDINMPNEKSRTPFFMLLSVQPKLKRKEELIKFILKHAKPDLYTYKSKMMIDMFTKNNPGEQLPEHVETIINSDYLISLLRQGDQNKFCSVFKVYKENEQHRQKFDENQENNSNDFTENCSKFLYIAVQNNLENVVEYLIDNEKPDVNKKPDNTNLTPAHLACSYGNYRILQTLFRAQPPPQQINSQGQNLLHITAKHFGLDPNKNPSFNYEKCFYIALDNCGITDDEIKKAINKQDDIGFTPLHYAARYRNDKAVIALLKKGSYIGIKGLNDETPIDSMSKEALEEFLNECITTNSRRYGDEEQEVIINYNFLKAPLKEAEEHGPEIAPLQNIAKNSELRPLIRHPVLSSFLYLKWSKLSFIFHANLLLFSIFMASFIYYIVLSQSLSADEQKNSGLFSFIRALSFICIALLIIREVFQFILAPKAYLKSPINYFEIALIILGSILLFVNHNEDDMNPTYLRILRAVTILFAAYEFLLLIGKLPYLNISTHMVILKKVALTFFKSLVLYSILLLSFALCFYCLFGGQKNDNETTTEQNGNKKEEKEEEQNDFNSFGYPGIAIIKTFVMLTGEFDASELSLEKNASYSIIFLLFVFLITIVLFNLLNALAIDDTHEIKQEGELVDLCERICELDKNEKVVLASGKNYFKNFISIFQTIPSNKIVIHPDKNNEIMTYASPAKNLKNNGDIEMAKNNNQEHELQKLNKNVPGFLLKKPLSATLDNKIMKMIRNVLEDRKNEENNPQRAIENRLYSMESDLAMQRELIQQLIALAQRNY</sequence>
<keyword evidence="7 11" id="KW-0040">ANK repeat</keyword>
<dbReference type="Gene3D" id="1.10.287.70">
    <property type="match status" value="1"/>
</dbReference>
<dbReference type="AlphaFoldDB" id="A0A9J6BR23"/>
<evidence type="ECO:0000256" key="7">
    <source>
        <dbReference type="ARBA" id="ARBA00023043"/>
    </source>
</evidence>
<dbReference type="PROSITE" id="PS50297">
    <property type="entry name" value="ANK_REP_REGION"/>
    <property type="match status" value="1"/>
</dbReference>
<dbReference type="OrthoDB" id="7784786at2759"/>
<dbReference type="GO" id="GO:0034703">
    <property type="term" value="C:cation channel complex"/>
    <property type="evidence" value="ECO:0007669"/>
    <property type="project" value="UniProtKB-ARBA"/>
</dbReference>
<feature type="repeat" description="ANK" evidence="11">
    <location>
        <begin position="387"/>
        <end position="419"/>
    </location>
</feature>
<feature type="transmembrane region" description="Helical" evidence="13">
    <location>
        <begin position="510"/>
        <end position="532"/>
    </location>
</feature>
<dbReference type="PANTHER" id="PTHR47143">
    <property type="entry name" value="TRANSIENT RECEPTOR POTENTIAL CATION CHANNEL PROTEIN PAINLESS"/>
    <property type="match status" value="1"/>
</dbReference>
<evidence type="ECO:0000256" key="2">
    <source>
        <dbReference type="ARBA" id="ARBA00022448"/>
    </source>
</evidence>
<feature type="transmembrane region" description="Helical" evidence="13">
    <location>
        <begin position="583"/>
        <end position="600"/>
    </location>
</feature>
<dbReference type="InterPro" id="IPR036770">
    <property type="entry name" value="Ankyrin_rpt-contain_sf"/>
</dbReference>
<dbReference type="PROSITE" id="PS50088">
    <property type="entry name" value="ANK_REPEAT"/>
    <property type="match status" value="1"/>
</dbReference>
<evidence type="ECO:0000256" key="6">
    <source>
        <dbReference type="ARBA" id="ARBA00022989"/>
    </source>
</evidence>
<feature type="transmembrane region" description="Helical" evidence="13">
    <location>
        <begin position="544"/>
        <end position="563"/>
    </location>
</feature>
<evidence type="ECO:0000256" key="3">
    <source>
        <dbReference type="ARBA" id="ARBA00022606"/>
    </source>
</evidence>
<proteinExistence type="predicted"/>
<dbReference type="Proteomes" id="UP001107558">
    <property type="component" value="Chromosome 3"/>
</dbReference>
<evidence type="ECO:0000256" key="10">
    <source>
        <dbReference type="ARBA" id="ARBA00023303"/>
    </source>
</evidence>
<feature type="transmembrane region" description="Helical" evidence="13">
    <location>
        <begin position="735"/>
        <end position="757"/>
    </location>
</feature>
<feature type="region of interest" description="Disordered" evidence="12">
    <location>
        <begin position="681"/>
        <end position="702"/>
    </location>
</feature>
<evidence type="ECO:0000256" key="12">
    <source>
        <dbReference type="SAM" id="MobiDB-lite"/>
    </source>
</evidence>
<dbReference type="InterPro" id="IPR052076">
    <property type="entry name" value="TRP_cation_channel"/>
</dbReference>
<dbReference type="GO" id="GO:0005216">
    <property type="term" value="F:monoatomic ion channel activity"/>
    <property type="evidence" value="ECO:0007669"/>
    <property type="project" value="InterPro"/>
</dbReference>
<evidence type="ECO:0000256" key="13">
    <source>
        <dbReference type="SAM" id="Phobius"/>
    </source>
</evidence>